<dbReference type="Proteomes" id="UP001155040">
    <property type="component" value="Unassembled WGS sequence"/>
</dbReference>
<dbReference type="EMBL" id="JANUAE010000013">
    <property type="protein sequence ID" value="MCS3711406.1"/>
    <property type="molecule type" value="Genomic_DNA"/>
</dbReference>
<dbReference type="OMA" id="NVEQADF"/>
<dbReference type="Pfam" id="PF04542">
    <property type="entry name" value="Sigma70_r2"/>
    <property type="match status" value="1"/>
</dbReference>
<evidence type="ECO:0000259" key="6">
    <source>
        <dbReference type="Pfam" id="PF04542"/>
    </source>
</evidence>
<keyword evidence="2" id="KW-0731">Sigma factor</keyword>
<dbReference type="CDD" id="cd06171">
    <property type="entry name" value="Sigma70_r4"/>
    <property type="match status" value="1"/>
</dbReference>
<evidence type="ECO:0000313" key="10">
    <source>
        <dbReference type="EMBL" id="MCS3950219.1"/>
    </source>
</evidence>
<dbReference type="Proteomes" id="UP001155144">
    <property type="component" value="Unassembled WGS sequence"/>
</dbReference>
<evidence type="ECO:0000256" key="2">
    <source>
        <dbReference type="ARBA" id="ARBA00023082"/>
    </source>
</evidence>
<sequence>MSRDLQPLVEQYLDDPTPSNREAVVMAALPLVRSIIGKISVPDHLLAAHEDLESVGIVGLLEALDNYDPEQAQFATHAYRRIRGNIIDYLRSIDVLSREKRKKMGAVQEALSSLRQMLGEEPSDEDVADYMGMAVEEYHDLLRDAQCRFSLSLSRPSEDDDHTMLDVLPSDDGTEGFEQFEKASTQKHLEDLIQTLPERQQTILGLYYTEDLTLQEIGEVLDLSAARISQLLGKIQLTLQSKFEEHAH</sequence>
<dbReference type="PANTHER" id="PTHR30385">
    <property type="entry name" value="SIGMA FACTOR F FLAGELLAR"/>
    <property type="match status" value="1"/>
</dbReference>
<dbReference type="InterPro" id="IPR012845">
    <property type="entry name" value="RNA_pol_sigma_FliA_WhiG"/>
</dbReference>
<dbReference type="InterPro" id="IPR000943">
    <property type="entry name" value="RNA_pol_sigma70"/>
</dbReference>
<evidence type="ECO:0000256" key="3">
    <source>
        <dbReference type="ARBA" id="ARBA00023125"/>
    </source>
</evidence>
<dbReference type="GO" id="GO:0006352">
    <property type="term" value="P:DNA-templated transcription initiation"/>
    <property type="evidence" value="ECO:0007669"/>
    <property type="project" value="InterPro"/>
</dbReference>
<comment type="caution">
    <text evidence="8">The sequence shown here is derived from an EMBL/GenBank/DDBJ whole genome shotgun (WGS) entry which is preliminary data.</text>
</comment>
<dbReference type="InterPro" id="IPR013325">
    <property type="entry name" value="RNA_pol_sigma_r2"/>
</dbReference>
<keyword evidence="3" id="KW-0238">DNA-binding</keyword>
<feature type="domain" description="RNA polymerase sigma-70 region 4" evidence="7">
    <location>
        <begin position="193"/>
        <end position="233"/>
    </location>
</feature>
<dbReference type="Gene3D" id="1.20.140.160">
    <property type="match status" value="1"/>
</dbReference>
<dbReference type="Proteomes" id="UP001155027">
    <property type="component" value="Unassembled WGS sequence"/>
</dbReference>
<evidence type="ECO:0000313" key="9">
    <source>
        <dbReference type="EMBL" id="MCS3711406.1"/>
    </source>
</evidence>
<dbReference type="Proteomes" id="UP001155110">
    <property type="component" value="Unassembled WGS sequence"/>
</dbReference>
<dbReference type="EMBL" id="JANUAU010000003">
    <property type="protein sequence ID" value="MCS3677293.1"/>
    <property type="molecule type" value="Genomic_DNA"/>
</dbReference>
<dbReference type="Pfam" id="PF04539">
    <property type="entry name" value="Sigma70_r3"/>
    <property type="match status" value="1"/>
</dbReference>
<dbReference type="GO" id="GO:0016987">
    <property type="term" value="F:sigma factor activity"/>
    <property type="evidence" value="ECO:0007669"/>
    <property type="project" value="UniProtKB-KW"/>
</dbReference>
<gene>
    <name evidence="12" type="ORF">GGP45_000621</name>
    <name evidence="9" type="ORF">GGP61_003039</name>
    <name evidence="8" type="ORF">GGP71_001209</name>
    <name evidence="10" type="ORF">GGP83_000145</name>
    <name evidence="13" type="ORF">GGP99_002323</name>
    <name evidence="11" type="ORF">GGQ01_001220</name>
</gene>
<dbReference type="RefSeq" id="WP_011405293.1">
    <property type="nucleotide sequence ID" value="NZ_CALTRV010000009.1"/>
</dbReference>
<dbReference type="InterPro" id="IPR014284">
    <property type="entry name" value="RNA_pol_sigma-70_dom"/>
</dbReference>
<name>A0A840DGJ7_9BACT</name>
<dbReference type="GeneID" id="83729600"/>
<evidence type="ECO:0000256" key="1">
    <source>
        <dbReference type="ARBA" id="ARBA00023015"/>
    </source>
</evidence>
<evidence type="ECO:0000313" key="12">
    <source>
        <dbReference type="EMBL" id="MCS4120303.1"/>
    </source>
</evidence>
<dbReference type="NCBIfam" id="TIGR02937">
    <property type="entry name" value="sigma70-ECF"/>
    <property type="match status" value="1"/>
</dbReference>
<keyword evidence="4" id="KW-0804">Transcription</keyword>
<keyword evidence="8" id="KW-0966">Cell projection</keyword>
<dbReference type="Pfam" id="PF04545">
    <property type="entry name" value="Sigma70_r4"/>
    <property type="match status" value="1"/>
</dbReference>
<dbReference type="Gene3D" id="1.10.1740.10">
    <property type="match status" value="1"/>
</dbReference>
<evidence type="ECO:0000313" key="8">
    <source>
        <dbReference type="EMBL" id="MCS3677293.1"/>
    </source>
</evidence>
<dbReference type="InterPro" id="IPR007627">
    <property type="entry name" value="RNA_pol_sigma70_r2"/>
</dbReference>
<evidence type="ECO:0000313" key="14">
    <source>
        <dbReference type="Proteomes" id="UP001155027"/>
    </source>
</evidence>
<dbReference type="InterPro" id="IPR013324">
    <property type="entry name" value="RNA_pol_sigma_r3/r4-like"/>
</dbReference>
<evidence type="ECO:0000256" key="4">
    <source>
        <dbReference type="ARBA" id="ARBA00023163"/>
    </source>
</evidence>
<feature type="domain" description="RNA polymerase sigma-70 region 2" evidence="6">
    <location>
        <begin position="25"/>
        <end position="92"/>
    </location>
</feature>
<dbReference type="Proteomes" id="UP001155057">
    <property type="component" value="Unassembled WGS sequence"/>
</dbReference>
<evidence type="ECO:0000259" key="5">
    <source>
        <dbReference type="Pfam" id="PF04539"/>
    </source>
</evidence>
<organism evidence="8 14">
    <name type="scientific">Salinibacter ruber</name>
    <dbReference type="NCBI Taxonomy" id="146919"/>
    <lineage>
        <taxon>Bacteria</taxon>
        <taxon>Pseudomonadati</taxon>
        <taxon>Rhodothermota</taxon>
        <taxon>Rhodothermia</taxon>
        <taxon>Rhodothermales</taxon>
        <taxon>Salinibacteraceae</taxon>
        <taxon>Salinibacter</taxon>
    </lineage>
</organism>
<dbReference type="PANTHER" id="PTHR30385:SF7">
    <property type="entry name" value="RNA POLYMERASE SIGMA FACTOR FLIA"/>
    <property type="match status" value="1"/>
</dbReference>
<dbReference type="EMBL" id="JANUBL010000001">
    <property type="protein sequence ID" value="MCS4120303.1"/>
    <property type="molecule type" value="Genomic_DNA"/>
</dbReference>
<dbReference type="SUPFAM" id="SSF88946">
    <property type="entry name" value="Sigma2 domain of RNA polymerase sigma factors"/>
    <property type="match status" value="1"/>
</dbReference>
<dbReference type="EMBL" id="JANUBF010000006">
    <property type="protein sequence ID" value="MCS4036165.1"/>
    <property type="molecule type" value="Genomic_DNA"/>
</dbReference>
<feature type="domain" description="RNA polymerase sigma-70 region 3" evidence="5">
    <location>
        <begin position="105"/>
        <end position="173"/>
    </location>
</feature>
<proteinExistence type="predicted"/>
<dbReference type="EMBL" id="JANUBB010000001">
    <property type="protein sequence ID" value="MCS3950219.1"/>
    <property type="molecule type" value="Genomic_DNA"/>
</dbReference>
<dbReference type="SUPFAM" id="SSF88659">
    <property type="entry name" value="Sigma3 and sigma4 domains of RNA polymerase sigma factors"/>
    <property type="match status" value="2"/>
</dbReference>
<dbReference type="PRINTS" id="PR00046">
    <property type="entry name" value="SIGMA70FCT"/>
</dbReference>
<dbReference type="GO" id="GO:0003677">
    <property type="term" value="F:DNA binding"/>
    <property type="evidence" value="ECO:0007669"/>
    <property type="project" value="UniProtKB-KW"/>
</dbReference>
<reference evidence="8" key="1">
    <citation type="submission" date="2022-08" db="EMBL/GenBank/DDBJ databases">
        <title>Genomic Encyclopedia of Type Strains, Phase V (KMG-V): Genome sequencing to study the core and pangenomes of soil and plant-associated prokaryotes.</title>
        <authorList>
            <person name="Whitman W."/>
        </authorList>
    </citation>
    <scope>NUCLEOTIDE SEQUENCE</scope>
    <source>
        <strain evidence="8">0</strain>
        <strain evidence="10">SP2017</strain>
        <strain evidence="13">SP3002</strain>
        <strain evidence="11">SP3012</strain>
        <strain evidence="12">SP3026</strain>
        <strain evidence="9">SP3049</strain>
    </source>
</reference>
<dbReference type="EMBL" id="JANTZM010000011">
    <property type="protein sequence ID" value="MCS4158351.1"/>
    <property type="molecule type" value="Genomic_DNA"/>
</dbReference>
<keyword evidence="8" id="KW-0282">Flagellum</keyword>
<evidence type="ECO:0000313" key="11">
    <source>
        <dbReference type="EMBL" id="MCS4036165.1"/>
    </source>
</evidence>
<dbReference type="AlphaFoldDB" id="A0A840DGJ7"/>
<keyword evidence="8" id="KW-0969">Cilium</keyword>
<dbReference type="GO" id="GO:0003899">
    <property type="term" value="F:DNA-directed RNA polymerase activity"/>
    <property type="evidence" value="ECO:0007669"/>
    <property type="project" value="InterPro"/>
</dbReference>
<protein>
    <submittedName>
        <fullName evidence="8">RNA polymerase sigma factor for flagellar operon FliA</fullName>
    </submittedName>
</protein>
<dbReference type="NCBIfam" id="TIGR02479">
    <property type="entry name" value="FliA_WhiG"/>
    <property type="match status" value="1"/>
</dbReference>
<dbReference type="InterPro" id="IPR007630">
    <property type="entry name" value="RNA_pol_sigma70_r4"/>
</dbReference>
<accession>A0A840DGJ7</accession>
<evidence type="ECO:0000259" key="7">
    <source>
        <dbReference type="Pfam" id="PF04545"/>
    </source>
</evidence>
<keyword evidence="1" id="KW-0805">Transcription regulation</keyword>
<dbReference type="InterPro" id="IPR007624">
    <property type="entry name" value="RNA_pol_sigma70_r3"/>
</dbReference>
<dbReference type="Proteomes" id="UP001155010">
    <property type="component" value="Unassembled WGS sequence"/>
</dbReference>
<evidence type="ECO:0000313" key="13">
    <source>
        <dbReference type="EMBL" id="MCS4158351.1"/>
    </source>
</evidence>